<dbReference type="Gene3D" id="1.10.10.10">
    <property type="entry name" value="Winged helix-like DNA-binding domain superfamily/Winged helix DNA-binding domain"/>
    <property type="match status" value="1"/>
</dbReference>
<dbReference type="InterPro" id="IPR036388">
    <property type="entry name" value="WH-like_DNA-bd_sf"/>
</dbReference>
<dbReference type="InterPro" id="IPR011663">
    <property type="entry name" value="UTRA"/>
</dbReference>
<comment type="caution">
    <text evidence="5">The sequence shown here is derived from an EMBL/GenBank/DDBJ whole genome shotgun (WGS) entry which is preliminary data.</text>
</comment>
<dbReference type="Pfam" id="PF00392">
    <property type="entry name" value="GntR"/>
    <property type="match status" value="1"/>
</dbReference>
<dbReference type="InterPro" id="IPR028978">
    <property type="entry name" value="Chorismate_lyase_/UTRA_dom_sf"/>
</dbReference>
<evidence type="ECO:0000256" key="3">
    <source>
        <dbReference type="ARBA" id="ARBA00023163"/>
    </source>
</evidence>
<evidence type="ECO:0000259" key="4">
    <source>
        <dbReference type="PROSITE" id="PS50949"/>
    </source>
</evidence>
<dbReference type="EMBL" id="JADKYB010000005">
    <property type="protein sequence ID" value="MBM9505300.1"/>
    <property type="molecule type" value="Genomic_DNA"/>
</dbReference>
<evidence type="ECO:0000313" key="5">
    <source>
        <dbReference type="EMBL" id="MBM9505300.1"/>
    </source>
</evidence>
<protein>
    <submittedName>
        <fullName evidence="5">GntR family transcriptional regulator</fullName>
    </submittedName>
</protein>
<keyword evidence="6" id="KW-1185">Reference proteome</keyword>
<gene>
    <name evidence="5" type="ORF">ITX44_12230</name>
</gene>
<keyword evidence="2" id="KW-0238">DNA-binding</keyword>
<dbReference type="InterPro" id="IPR050679">
    <property type="entry name" value="Bact_HTH_transcr_reg"/>
</dbReference>
<name>A0ABS2TPN3_9ACTN</name>
<dbReference type="PROSITE" id="PS50949">
    <property type="entry name" value="HTH_GNTR"/>
    <property type="match status" value="1"/>
</dbReference>
<dbReference type="SMART" id="SM00345">
    <property type="entry name" value="HTH_GNTR"/>
    <property type="match status" value="1"/>
</dbReference>
<dbReference type="PRINTS" id="PR00035">
    <property type="entry name" value="HTHGNTR"/>
</dbReference>
<evidence type="ECO:0000256" key="1">
    <source>
        <dbReference type="ARBA" id="ARBA00023015"/>
    </source>
</evidence>
<dbReference type="PANTHER" id="PTHR44846:SF17">
    <property type="entry name" value="GNTR-FAMILY TRANSCRIPTIONAL REGULATOR"/>
    <property type="match status" value="1"/>
</dbReference>
<keyword evidence="3" id="KW-0804">Transcription</keyword>
<dbReference type="Gene3D" id="3.40.1410.10">
    <property type="entry name" value="Chorismate lyase-like"/>
    <property type="match status" value="1"/>
</dbReference>
<evidence type="ECO:0000256" key="2">
    <source>
        <dbReference type="ARBA" id="ARBA00023125"/>
    </source>
</evidence>
<reference evidence="5 6" key="1">
    <citation type="submission" date="2021-01" db="EMBL/GenBank/DDBJ databases">
        <title>Streptomyces acididurans sp. nov., isolated from a peat swamp forest soil.</title>
        <authorList>
            <person name="Chantavorakit T."/>
            <person name="Duangmal K."/>
        </authorList>
    </citation>
    <scope>NUCLEOTIDE SEQUENCE [LARGE SCALE GENOMIC DNA]</scope>
    <source>
        <strain evidence="5 6">KK5PA1</strain>
    </source>
</reference>
<evidence type="ECO:0000313" key="6">
    <source>
        <dbReference type="Proteomes" id="UP000749040"/>
    </source>
</evidence>
<dbReference type="CDD" id="cd07377">
    <property type="entry name" value="WHTH_GntR"/>
    <property type="match status" value="1"/>
</dbReference>
<dbReference type="Pfam" id="PF07702">
    <property type="entry name" value="UTRA"/>
    <property type="match status" value="1"/>
</dbReference>
<organism evidence="5 6">
    <name type="scientific">Actinacidiphila acididurans</name>
    <dbReference type="NCBI Taxonomy" id="2784346"/>
    <lineage>
        <taxon>Bacteria</taxon>
        <taxon>Bacillati</taxon>
        <taxon>Actinomycetota</taxon>
        <taxon>Actinomycetes</taxon>
        <taxon>Kitasatosporales</taxon>
        <taxon>Streptomycetaceae</taxon>
        <taxon>Actinacidiphila</taxon>
    </lineage>
</organism>
<dbReference type="SUPFAM" id="SSF46785">
    <property type="entry name" value="Winged helix' DNA-binding domain"/>
    <property type="match status" value="1"/>
</dbReference>
<dbReference type="SUPFAM" id="SSF64288">
    <property type="entry name" value="Chorismate lyase-like"/>
    <property type="match status" value="1"/>
</dbReference>
<feature type="domain" description="HTH gntR-type" evidence="4">
    <location>
        <begin position="1"/>
        <end position="67"/>
    </location>
</feature>
<dbReference type="PANTHER" id="PTHR44846">
    <property type="entry name" value="MANNOSYL-D-GLYCERATE TRANSPORT/METABOLISM SYSTEM REPRESSOR MNGR-RELATED"/>
    <property type="match status" value="1"/>
</dbReference>
<dbReference type="InterPro" id="IPR000524">
    <property type="entry name" value="Tscrpt_reg_HTH_GntR"/>
</dbReference>
<dbReference type="SMART" id="SM00866">
    <property type="entry name" value="UTRA"/>
    <property type="match status" value="1"/>
</dbReference>
<proteinExistence type="predicted"/>
<dbReference type="InterPro" id="IPR036390">
    <property type="entry name" value="WH_DNA-bd_sf"/>
</dbReference>
<keyword evidence="1" id="KW-0805">Transcription regulation</keyword>
<sequence length="250" mass="28414">MYQQIADALRAQIDVGSLEPGAKLPTEAEMRDKYGVSRETVRKALALLVNEGLIVSARPQGHFVRRRQPMVFRPQAEFRKRPWSPEMDAFVTEYSAEGREPRQEIEVAIVEPPADVAKRLHLESGELVAVRKRVRYLDGEPFNINDSYFPLNLVRDSEIMRPEDIGRGANEVLAELGYRQVRALDELYVRMPTPDETHRLDLGPGTPVAYHIATGHTEEGKPVRVAITILPGDRHVISYERRREIPSEEA</sequence>
<dbReference type="Proteomes" id="UP000749040">
    <property type="component" value="Unassembled WGS sequence"/>
</dbReference>
<accession>A0ABS2TPN3</accession>